<dbReference type="Proteomes" id="UP000507470">
    <property type="component" value="Unassembled WGS sequence"/>
</dbReference>
<keyword evidence="1" id="KW-0175">Coiled coil</keyword>
<accession>A0A6J8EFE5</accession>
<dbReference type="OrthoDB" id="6106755at2759"/>
<dbReference type="EMBL" id="CACVKT020008981">
    <property type="protein sequence ID" value="CAC5419068.1"/>
    <property type="molecule type" value="Genomic_DNA"/>
</dbReference>
<evidence type="ECO:0000313" key="2">
    <source>
        <dbReference type="EMBL" id="CAC5419068.1"/>
    </source>
</evidence>
<evidence type="ECO:0000256" key="1">
    <source>
        <dbReference type="SAM" id="Coils"/>
    </source>
</evidence>
<reference evidence="2 3" key="1">
    <citation type="submission" date="2020-06" db="EMBL/GenBank/DDBJ databases">
        <authorList>
            <person name="Li R."/>
            <person name="Bekaert M."/>
        </authorList>
    </citation>
    <scope>NUCLEOTIDE SEQUENCE [LARGE SCALE GENOMIC DNA]</scope>
    <source>
        <strain evidence="3">wild</strain>
    </source>
</reference>
<name>A0A6J8EFE5_MYTCO</name>
<sequence length="168" mass="19968">MLNEKITERKDFQDRIESYINHYTQTVNELEFMLEKAKEKYNRTKENIFNTEKESITETKDYVTSLEKRMESELNYFEKKVKEEIKVVHSVKIPFERSRFFGSVIEQKLRGNLLKGPDFKHITSFKTKLKGISKLLPMGNCKAMIASNKEEILQKISFEKSKIKDEQE</sequence>
<feature type="coiled-coil region" evidence="1">
    <location>
        <begin position="20"/>
        <end position="54"/>
    </location>
</feature>
<gene>
    <name evidence="2" type="ORF">MCOR_51456</name>
</gene>
<dbReference type="AlphaFoldDB" id="A0A6J8EFE5"/>
<evidence type="ECO:0000313" key="3">
    <source>
        <dbReference type="Proteomes" id="UP000507470"/>
    </source>
</evidence>
<protein>
    <submittedName>
        <fullName evidence="2">Uncharacterized protein</fullName>
    </submittedName>
</protein>
<proteinExistence type="predicted"/>
<keyword evidence="3" id="KW-1185">Reference proteome</keyword>
<organism evidence="2 3">
    <name type="scientific">Mytilus coruscus</name>
    <name type="common">Sea mussel</name>
    <dbReference type="NCBI Taxonomy" id="42192"/>
    <lineage>
        <taxon>Eukaryota</taxon>
        <taxon>Metazoa</taxon>
        <taxon>Spiralia</taxon>
        <taxon>Lophotrochozoa</taxon>
        <taxon>Mollusca</taxon>
        <taxon>Bivalvia</taxon>
        <taxon>Autobranchia</taxon>
        <taxon>Pteriomorphia</taxon>
        <taxon>Mytilida</taxon>
        <taxon>Mytiloidea</taxon>
        <taxon>Mytilidae</taxon>
        <taxon>Mytilinae</taxon>
        <taxon>Mytilus</taxon>
    </lineage>
</organism>